<evidence type="ECO:0000256" key="1">
    <source>
        <dbReference type="SAM" id="MobiDB-lite"/>
    </source>
</evidence>
<proteinExistence type="predicted"/>
<name>A0A3P5XPV3_9RHOB</name>
<keyword evidence="2" id="KW-0732">Signal</keyword>
<dbReference type="AlphaFoldDB" id="A0A3P5XPV3"/>
<dbReference type="Pfam" id="PF04338">
    <property type="entry name" value="DUF481"/>
    <property type="match status" value="1"/>
</dbReference>
<dbReference type="EMBL" id="UXAW01000081">
    <property type="protein sequence ID" value="VDC30821.1"/>
    <property type="molecule type" value="Genomic_DNA"/>
</dbReference>
<feature type="compositionally biased region" description="Low complexity" evidence="1">
    <location>
        <begin position="65"/>
        <end position="75"/>
    </location>
</feature>
<evidence type="ECO:0008006" key="5">
    <source>
        <dbReference type="Google" id="ProtNLM"/>
    </source>
</evidence>
<reference evidence="3 4" key="1">
    <citation type="submission" date="2018-11" db="EMBL/GenBank/DDBJ databases">
        <authorList>
            <person name="Criscuolo A."/>
        </authorList>
    </citation>
    <scope>NUCLEOTIDE SEQUENCE [LARGE SCALE GENOMIC DNA]</scope>
    <source>
        <strain evidence="3">ACIP111625</strain>
    </source>
</reference>
<feature type="region of interest" description="Disordered" evidence="1">
    <location>
        <begin position="51"/>
        <end position="78"/>
    </location>
</feature>
<evidence type="ECO:0000256" key="2">
    <source>
        <dbReference type="SAM" id="SignalP"/>
    </source>
</evidence>
<organism evidence="3 4">
    <name type="scientific">Pseudogemmobacter humi</name>
    <dbReference type="NCBI Taxonomy" id="2483812"/>
    <lineage>
        <taxon>Bacteria</taxon>
        <taxon>Pseudomonadati</taxon>
        <taxon>Pseudomonadota</taxon>
        <taxon>Alphaproteobacteria</taxon>
        <taxon>Rhodobacterales</taxon>
        <taxon>Paracoccaceae</taxon>
        <taxon>Pseudogemmobacter</taxon>
    </lineage>
</organism>
<dbReference type="RefSeq" id="WP_124087445.1">
    <property type="nucleotide sequence ID" value="NZ_UXAW01000081.1"/>
</dbReference>
<gene>
    <name evidence="3" type="ORF">XINFAN_02720</name>
</gene>
<evidence type="ECO:0000313" key="4">
    <source>
        <dbReference type="Proteomes" id="UP000277498"/>
    </source>
</evidence>
<dbReference type="InterPro" id="IPR007433">
    <property type="entry name" value="DUF481"/>
</dbReference>
<evidence type="ECO:0000313" key="3">
    <source>
        <dbReference type="EMBL" id="VDC30821.1"/>
    </source>
</evidence>
<feature type="signal peptide" evidence="2">
    <location>
        <begin position="1"/>
        <end position="23"/>
    </location>
</feature>
<accession>A0A3P5XPV3</accession>
<dbReference type="Proteomes" id="UP000277498">
    <property type="component" value="Unassembled WGS sequence"/>
</dbReference>
<keyword evidence="4" id="KW-1185">Reference proteome</keyword>
<feature type="chain" id="PRO_5018134703" description="Salt-induced outer membrane protein" evidence="2">
    <location>
        <begin position="24"/>
        <end position="288"/>
    </location>
</feature>
<sequence>MKQVALLASVSALTLSLATPTLAQTDIIGISGLDDQIEDIERDVARDMRRAEDTARFGNPESRQGLSGSASLGYSGKTGNNESQDLTIGLRIRHAQGQFQQTVGAVLDFQEANNTSTKKDVFGIYDANYYFNDSFYGFILGRVQSDGLADQLTADEIANGVTLADKVKRDAFLGFGPGYRVINTPDMTWRVQAGIGVSYLEYGDDSSVTEEAAIASSRFYYGINENIFLTNDTDVLNSDAALRANNDFGINFKITDTMSTRVSYLSEYNDSRAIRTDNKLGVSIVFGF</sequence>
<dbReference type="OrthoDB" id="7631035at2"/>
<protein>
    <recommendedName>
        <fullName evidence="5">Salt-induced outer membrane protein</fullName>
    </recommendedName>
</protein>